<keyword evidence="5" id="KW-1185">Reference proteome</keyword>
<dbReference type="PROSITE" id="PS01124">
    <property type="entry name" value="HTH_ARAC_FAMILY_2"/>
    <property type="match status" value="1"/>
</dbReference>
<dbReference type="Proteomes" id="UP000325161">
    <property type="component" value="Chromosome"/>
</dbReference>
<dbReference type="InterPro" id="IPR009594">
    <property type="entry name" value="Tscrpt_reg_HTH_AraC_N"/>
</dbReference>
<proteinExistence type="predicted"/>
<evidence type="ECO:0000259" key="3">
    <source>
        <dbReference type="PROSITE" id="PS01124"/>
    </source>
</evidence>
<sequence>MESMHLLAALIARHAHTDGVHPTAIPGVWVIRASQPTEPLHVLHVPALCIVASGRKQVTLGDLSYDYDAAKYLVVSVDLPIGGQVTEATADQPYLCVRIDLDPGMLAAVMMENPVNDPTGDATAIEQSALSRPDHDRGLFVSNTSPALTDAAIRLLRLLDTPDDITYLAPLAQREIFYRLMTGEQGGTIRNIAASESRLHQVNRAIAWIKQHFAKPFSIDMLAAEAHMSPSALHLHFKAVTAMSPLQFQKQLRLQEARRLMVGRALDASRAAYEVGYESASQFTREYSRLFGAPPARDVARLKASPSRFVSA</sequence>
<keyword evidence="1" id="KW-0805">Transcription regulation</keyword>
<evidence type="ECO:0000256" key="1">
    <source>
        <dbReference type="ARBA" id="ARBA00023015"/>
    </source>
</evidence>
<dbReference type="PANTHER" id="PTHR43436:SF1">
    <property type="entry name" value="TRANSCRIPTIONAL REGULATORY PROTEIN"/>
    <property type="match status" value="1"/>
</dbReference>
<name>A0A5C0AYV2_9BURK</name>
<dbReference type="PANTHER" id="PTHR43436">
    <property type="entry name" value="ARAC-FAMILY TRANSCRIPTIONAL REGULATOR"/>
    <property type="match status" value="1"/>
</dbReference>
<accession>A0A5C0AYV2</accession>
<dbReference type="GO" id="GO:0043565">
    <property type="term" value="F:sequence-specific DNA binding"/>
    <property type="evidence" value="ECO:0007669"/>
    <property type="project" value="InterPro"/>
</dbReference>
<organism evidence="4 5">
    <name type="scientific">Pigmentiphaga aceris</name>
    <dbReference type="NCBI Taxonomy" id="1940612"/>
    <lineage>
        <taxon>Bacteria</taxon>
        <taxon>Pseudomonadati</taxon>
        <taxon>Pseudomonadota</taxon>
        <taxon>Betaproteobacteria</taxon>
        <taxon>Burkholderiales</taxon>
        <taxon>Alcaligenaceae</taxon>
        <taxon>Pigmentiphaga</taxon>
    </lineage>
</organism>
<dbReference type="Pfam" id="PF12833">
    <property type="entry name" value="HTH_18"/>
    <property type="match status" value="1"/>
</dbReference>
<dbReference type="GO" id="GO:0003700">
    <property type="term" value="F:DNA-binding transcription factor activity"/>
    <property type="evidence" value="ECO:0007669"/>
    <property type="project" value="InterPro"/>
</dbReference>
<dbReference type="Pfam" id="PF06719">
    <property type="entry name" value="AraC_N"/>
    <property type="match status" value="1"/>
</dbReference>
<dbReference type="AlphaFoldDB" id="A0A5C0AYV2"/>
<evidence type="ECO:0000256" key="2">
    <source>
        <dbReference type="ARBA" id="ARBA00023163"/>
    </source>
</evidence>
<keyword evidence="2" id="KW-0804">Transcription</keyword>
<dbReference type="SUPFAM" id="SSF46689">
    <property type="entry name" value="Homeodomain-like"/>
    <property type="match status" value="2"/>
</dbReference>
<reference evidence="4 5" key="1">
    <citation type="submission" date="2019-08" db="EMBL/GenBank/DDBJ databases">
        <title>Amphibian skin-associated Pigmentiphaga: genome sequence and occurrence across geography and hosts.</title>
        <authorList>
            <person name="Bletz M.C."/>
            <person name="Bunk B."/>
            <person name="Sproeer C."/>
            <person name="Biwer P."/>
            <person name="Reiter S."/>
            <person name="Rabemananjara F.C.E."/>
            <person name="Schulz S."/>
            <person name="Overmann J."/>
            <person name="Vences M."/>
        </authorList>
    </citation>
    <scope>NUCLEOTIDE SEQUENCE [LARGE SCALE GENOMIC DNA]</scope>
    <source>
        <strain evidence="4 5">Mada1488</strain>
    </source>
</reference>
<feature type="domain" description="HTH araC/xylS-type" evidence="3">
    <location>
        <begin position="203"/>
        <end position="301"/>
    </location>
</feature>
<evidence type="ECO:0000313" key="4">
    <source>
        <dbReference type="EMBL" id="QEI07619.1"/>
    </source>
</evidence>
<evidence type="ECO:0000313" key="5">
    <source>
        <dbReference type="Proteomes" id="UP000325161"/>
    </source>
</evidence>
<dbReference type="InterPro" id="IPR009057">
    <property type="entry name" value="Homeodomain-like_sf"/>
</dbReference>
<dbReference type="OrthoDB" id="34150at2"/>
<dbReference type="SMART" id="SM00342">
    <property type="entry name" value="HTH_ARAC"/>
    <property type="match status" value="1"/>
</dbReference>
<dbReference type="EMBL" id="CP043046">
    <property type="protein sequence ID" value="QEI07619.1"/>
    <property type="molecule type" value="Genomic_DNA"/>
</dbReference>
<dbReference type="InterPro" id="IPR018060">
    <property type="entry name" value="HTH_AraC"/>
</dbReference>
<dbReference type="KEGG" id="pacr:FXN63_18570"/>
<protein>
    <submittedName>
        <fullName evidence="4">AraC family transcriptional regulator</fullName>
    </submittedName>
</protein>
<dbReference type="Gene3D" id="1.10.10.60">
    <property type="entry name" value="Homeodomain-like"/>
    <property type="match status" value="1"/>
</dbReference>
<gene>
    <name evidence="4" type="ORF">FXN63_18570</name>
</gene>